<protein>
    <submittedName>
        <fullName evidence="2">BZ3500_MvSof-1268-A1-R1_Chr4-2g06954 protein</fullName>
    </submittedName>
</protein>
<keyword evidence="3" id="KW-1185">Reference proteome</keyword>
<feature type="compositionally biased region" description="Low complexity" evidence="1">
    <location>
        <begin position="590"/>
        <end position="599"/>
    </location>
</feature>
<dbReference type="STRING" id="289078.A0A2X0KX92"/>
<reference evidence="3" key="1">
    <citation type="submission" date="2016-10" db="EMBL/GenBank/DDBJ databases">
        <authorList>
            <person name="Jeantristanb JTB J.-T."/>
            <person name="Ricardo R."/>
        </authorList>
    </citation>
    <scope>NUCLEOTIDE SEQUENCE [LARGE SCALE GENOMIC DNA]</scope>
</reference>
<evidence type="ECO:0000313" key="3">
    <source>
        <dbReference type="Proteomes" id="UP000249723"/>
    </source>
</evidence>
<proteinExistence type="predicted"/>
<dbReference type="OrthoDB" id="2017782at2759"/>
<dbReference type="EMBL" id="FMWP01000092">
    <property type="protein sequence ID" value="SCZ97048.1"/>
    <property type="molecule type" value="Genomic_DNA"/>
</dbReference>
<accession>A0A2X0KX92</accession>
<organism evidence="2 3">
    <name type="scientific">Microbotryum saponariae</name>
    <dbReference type="NCBI Taxonomy" id="289078"/>
    <lineage>
        <taxon>Eukaryota</taxon>
        <taxon>Fungi</taxon>
        <taxon>Dikarya</taxon>
        <taxon>Basidiomycota</taxon>
        <taxon>Pucciniomycotina</taxon>
        <taxon>Microbotryomycetes</taxon>
        <taxon>Microbotryales</taxon>
        <taxon>Microbotryaceae</taxon>
        <taxon>Microbotryum</taxon>
    </lineage>
</organism>
<dbReference type="AlphaFoldDB" id="A0A2X0KX92"/>
<dbReference type="Proteomes" id="UP000249723">
    <property type="component" value="Unassembled WGS sequence"/>
</dbReference>
<evidence type="ECO:0000256" key="1">
    <source>
        <dbReference type="SAM" id="MobiDB-lite"/>
    </source>
</evidence>
<feature type="compositionally biased region" description="Basic and acidic residues" evidence="1">
    <location>
        <begin position="610"/>
        <end position="620"/>
    </location>
</feature>
<name>A0A2X0KX92_9BASI</name>
<feature type="region of interest" description="Disordered" evidence="1">
    <location>
        <begin position="22"/>
        <end position="65"/>
    </location>
</feature>
<sequence>MATVPLLFSPLLSQTFDSTLSLHSPPPTVPDWKEDPSDSTEFGSGNGNGNGNGNGRLGGGVVGSQQHKSMEASLSPFERLPPELIEAIAFSVCRQCPVGAPSSLLSVFLLSKRFYDVLGPRNEGFYADLFRQRFDWRSVERRWAAMKTIEDKREKKSVLLESATEARPANNLKFTVGSFTRPNSPSEYLLESTSVWRPLMSRDLAKELKRRCTILTRMRSAAITGSIPPSSSRPSSPRMQAMASFDGPVLTEPDELTQNLWTCYLMLLENDGKNLAHLVEYGLMRDYMRLFYEHSLFTEALNPGWPRQTAGRALGLWIGWLGGDDLRAETPAESEQRFFVLKPYVFGAHKFDAFHVPWTIPTLPVTRQSHPIVPPPMGAFLADLRPRTHAQIITHMGRRIEMTPPVLAHAAIFSFFYRVEQDPSQVSADVVNPAAAGAPPRFQLQMNTNAPTATTAAGGAATFSSRPVKTELPTLVSRFHDRDFARLASCIDPYSSRGLPTLCTRGDLAGSWEGRFSFFDFDSYREMLGGRMRSLYEGPFGDQPQVWKIEETIVKLGAGQRQGGKGPILNAGYEIGQFGPLRRSQSLDRGAPAMTSGAASSGGGAMLARRVSEDAARQSRTDSSSTRGSKRPRSIVEEPIEWEEDREAEDEDGDYEILLSGSGHSAWGQFNLKGRVRSYDGMFSITKEYTPDSRGRWLYRGYCVGGNLVGRWRDTHTPTNMSGYEGTFLMTRRG</sequence>
<evidence type="ECO:0000313" key="2">
    <source>
        <dbReference type="EMBL" id="SCZ97048.1"/>
    </source>
</evidence>
<feature type="compositionally biased region" description="Gly residues" evidence="1">
    <location>
        <begin position="44"/>
        <end position="62"/>
    </location>
</feature>
<gene>
    <name evidence="2" type="ORF">BZ3500_MVSOF-1268-A1-R1_CHR4-2G06954</name>
</gene>
<feature type="compositionally biased region" description="Acidic residues" evidence="1">
    <location>
        <begin position="638"/>
        <end position="649"/>
    </location>
</feature>
<feature type="region of interest" description="Disordered" evidence="1">
    <location>
        <begin position="584"/>
        <end position="649"/>
    </location>
</feature>